<dbReference type="OrthoDB" id="9805577at2"/>
<evidence type="ECO:0000256" key="7">
    <source>
        <dbReference type="ARBA" id="ARBA00022692"/>
    </source>
</evidence>
<keyword evidence="10 13" id="KW-1133">Transmembrane helix</keyword>
<evidence type="ECO:0000256" key="11">
    <source>
        <dbReference type="ARBA" id="ARBA00023065"/>
    </source>
</evidence>
<feature type="domain" description="K+ potassium transporter integral membrane" evidence="14">
    <location>
        <begin position="13"/>
        <end position="459"/>
    </location>
</feature>
<evidence type="ECO:0000259" key="14">
    <source>
        <dbReference type="Pfam" id="PF02705"/>
    </source>
</evidence>
<feature type="transmembrane region" description="Helical" evidence="13">
    <location>
        <begin position="283"/>
        <end position="312"/>
    </location>
</feature>
<feature type="transmembrane region" description="Helical" evidence="13">
    <location>
        <begin position="359"/>
        <end position="386"/>
    </location>
</feature>
<comment type="catalytic activity">
    <reaction evidence="13">
        <text>K(+)(in) + H(+)(in) = K(+)(out) + H(+)(out)</text>
        <dbReference type="Rhea" id="RHEA:28490"/>
        <dbReference type="ChEBI" id="CHEBI:15378"/>
        <dbReference type="ChEBI" id="CHEBI:29103"/>
    </reaction>
</comment>
<dbReference type="GO" id="GO:0015293">
    <property type="term" value="F:symporter activity"/>
    <property type="evidence" value="ECO:0007669"/>
    <property type="project" value="UniProtKB-UniRule"/>
</dbReference>
<dbReference type="PANTHER" id="PTHR30540">
    <property type="entry name" value="OSMOTIC STRESS POTASSIUM TRANSPORTER"/>
    <property type="match status" value="1"/>
</dbReference>
<keyword evidence="4 13" id="KW-1003">Cell membrane</keyword>
<evidence type="ECO:0000256" key="12">
    <source>
        <dbReference type="ARBA" id="ARBA00023136"/>
    </source>
</evidence>
<comment type="caution">
    <text evidence="16">The sequence shown here is derived from an EMBL/GenBank/DDBJ whole genome shotgun (WGS) entry which is preliminary data.</text>
</comment>
<dbReference type="PANTHER" id="PTHR30540:SF79">
    <property type="entry name" value="LOW AFFINITY POTASSIUM TRANSPORT SYSTEM PROTEIN KUP"/>
    <property type="match status" value="1"/>
</dbReference>
<keyword evidence="5" id="KW-0997">Cell inner membrane</keyword>
<evidence type="ECO:0000259" key="15">
    <source>
        <dbReference type="Pfam" id="PF22776"/>
    </source>
</evidence>
<evidence type="ECO:0000256" key="5">
    <source>
        <dbReference type="ARBA" id="ARBA00022519"/>
    </source>
</evidence>
<dbReference type="AlphaFoldDB" id="A0A0A2T6J2"/>
<keyword evidence="7 13" id="KW-0812">Transmembrane</keyword>
<keyword evidence="8 13" id="KW-0769">Symport</keyword>
<feature type="domain" description="K+ potassium transporter C-terminal" evidence="15">
    <location>
        <begin position="473"/>
        <end position="622"/>
    </location>
</feature>
<dbReference type="Pfam" id="PF02705">
    <property type="entry name" value="K_trans"/>
    <property type="match status" value="1"/>
</dbReference>
<dbReference type="EMBL" id="JNCF01000028">
    <property type="protein sequence ID" value="KGP63043.1"/>
    <property type="molecule type" value="Genomic_DNA"/>
</dbReference>
<dbReference type="GO" id="GO:0015079">
    <property type="term" value="F:potassium ion transmembrane transporter activity"/>
    <property type="evidence" value="ECO:0007669"/>
    <property type="project" value="UniProtKB-UniRule"/>
</dbReference>
<comment type="function">
    <text evidence="13">Transport of potassium into the cell. Likely operates as a K(+):H(+) symporter.</text>
</comment>
<keyword evidence="17" id="KW-1185">Reference proteome</keyword>
<evidence type="ECO:0000313" key="17">
    <source>
        <dbReference type="Proteomes" id="UP000054422"/>
    </source>
</evidence>
<sequence length="622" mass="69656">MLNKDAKRILPLSLAALGVVYGDLGTSPLYSLQQILPELSITSENILGVLSLVFWSLILVISTCYVTVFLRADNAGEGGILALLSLFKSHDKPYPRVLFFIGIIGAGLLLGDGMLTPAISVMSAIEGLKVISPNFSHLVVPLSFTILLCLFLAQHFGTEKIGFSFGPVLLCWFITIGILGGIAIIHNPSVLVAVNPYYAFKFLYHGGWHAYILLSGVFLVITGAEAMYADLGHFGKAPIRIGWFFIVLPMLLLNYFGQGAYLLQNPQAISNSFYALAPPWFSYPLILIATIATIIASQAVISASFSLARQAILLNVCPRLSIIHTSKDERGQVYVPPINFVLAFGTLSLVVLFRSSHALASAFGMAVNLVMIIVALLVIFVARLFWHWSIAKIIQVFSLFILIDLMFLGANLHKINQGAWIPLVFATLTGIVMITWSRGMDFLRSSYYMNKITLPEIIKQFEHKKLHCIEDLTTIFITDPYDKSGGIFLHYLELNHIIPKQVLIVSIVIENYPYVAIKKRYELQELTEEIYGLKLHYGFMQAINVPRALLQCKENKILPFPFDIENASFLAERINITITRKKHLFYWQKKLFAFLLRNAALDIDLYHLPHNRTITIGTYCEM</sequence>
<proteinExistence type="inferred from homology"/>
<dbReference type="InterPro" id="IPR023051">
    <property type="entry name" value="Kup"/>
</dbReference>
<evidence type="ECO:0000256" key="1">
    <source>
        <dbReference type="ARBA" id="ARBA00004141"/>
    </source>
</evidence>
<accession>A0A0A2T6J2</accession>
<feature type="transmembrane region" description="Helical" evidence="13">
    <location>
        <begin position="97"/>
        <end position="115"/>
    </location>
</feature>
<evidence type="ECO:0000256" key="3">
    <source>
        <dbReference type="ARBA" id="ARBA00022448"/>
    </source>
</evidence>
<dbReference type="HAMAP" id="MF_01522">
    <property type="entry name" value="Kup"/>
    <property type="match status" value="1"/>
</dbReference>
<evidence type="ECO:0000256" key="6">
    <source>
        <dbReference type="ARBA" id="ARBA00022538"/>
    </source>
</evidence>
<feature type="transmembrane region" description="Helical" evidence="13">
    <location>
        <begin position="46"/>
        <end position="70"/>
    </location>
</feature>
<keyword evidence="11 13" id="KW-0406">Ion transport</keyword>
<evidence type="ECO:0000256" key="4">
    <source>
        <dbReference type="ARBA" id="ARBA00022475"/>
    </source>
</evidence>
<feature type="transmembrane region" description="Helical" evidence="13">
    <location>
        <begin position="208"/>
        <end position="229"/>
    </location>
</feature>
<organism evidence="16 17">
    <name type="scientific">Legionella norrlandica</name>
    <dbReference type="NCBI Taxonomy" id="1498499"/>
    <lineage>
        <taxon>Bacteria</taxon>
        <taxon>Pseudomonadati</taxon>
        <taxon>Pseudomonadota</taxon>
        <taxon>Gammaproteobacteria</taxon>
        <taxon>Legionellales</taxon>
        <taxon>Legionellaceae</taxon>
        <taxon>Legionella</taxon>
    </lineage>
</organism>
<evidence type="ECO:0000256" key="2">
    <source>
        <dbReference type="ARBA" id="ARBA00007019"/>
    </source>
</evidence>
<evidence type="ECO:0000256" key="9">
    <source>
        <dbReference type="ARBA" id="ARBA00022958"/>
    </source>
</evidence>
<dbReference type="GO" id="GO:0005886">
    <property type="term" value="C:plasma membrane"/>
    <property type="evidence" value="ECO:0007669"/>
    <property type="project" value="UniProtKB-SubCell"/>
</dbReference>
<dbReference type="InterPro" id="IPR053952">
    <property type="entry name" value="K_trans_C"/>
</dbReference>
<keyword evidence="6 13" id="KW-0633">Potassium transport</keyword>
<dbReference type="Pfam" id="PF22776">
    <property type="entry name" value="K_trans_C"/>
    <property type="match status" value="1"/>
</dbReference>
<evidence type="ECO:0000256" key="13">
    <source>
        <dbReference type="HAMAP-Rule" id="MF_01522"/>
    </source>
</evidence>
<keyword evidence="12 13" id="KW-0472">Membrane</keyword>
<protein>
    <recommendedName>
        <fullName evidence="13">Probable potassium transport system protein Kup</fullName>
    </recommendedName>
</protein>
<evidence type="ECO:0000313" key="16">
    <source>
        <dbReference type="EMBL" id="KGP63043.1"/>
    </source>
</evidence>
<feature type="transmembrane region" description="Helical" evidence="13">
    <location>
        <begin position="165"/>
        <end position="188"/>
    </location>
</feature>
<keyword evidence="3 13" id="KW-0813">Transport</keyword>
<comment type="subcellular location">
    <subcellularLocation>
        <location evidence="13">Cell membrane</location>
        <topology evidence="13">Multi-pass membrane protein</topology>
    </subcellularLocation>
    <subcellularLocation>
        <location evidence="1">Membrane</location>
        <topology evidence="1">Multi-pass membrane protein</topology>
    </subcellularLocation>
</comment>
<evidence type="ECO:0000256" key="8">
    <source>
        <dbReference type="ARBA" id="ARBA00022847"/>
    </source>
</evidence>
<feature type="transmembrane region" description="Helical" evidence="13">
    <location>
        <begin position="419"/>
        <end position="436"/>
    </location>
</feature>
<dbReference type="InterPro" id="IPR053951">
    <property type="entry name" value="K_trans_N"/>
</dbReference>
<comment type="similarity">
    <text evidence="2 13">Belongs to the HAK/KUP transporter (TC 2.A.72) family.</text>
</comment>
<feature type="transmembrane region" description="Helical" evidence="13">
    <location>
        <begin position="333"/>
        <end position="353"/>
    </location>
</feature>
<dbReference type="Proteomes" id="UP000054422">
    <property type="component" value="Unassembled WGS sequence"/>
</dbReference>
<dbReference type="InterPro" id="IPR003855">
    <property type="entry name" value="K+_transporter"/>
</dbReference>
<feature type="transmembrane region" description="Helical" evidence="13">
    <location>
        <begin position="393"/>
        <end position="413"/>
    </location>
</feature>
<name>A0A0A2T6J2_9GAMM</name>
<keyword evidence="9 13" id="KW-0630">Potassium</keyword>
<dbReference type="RefSeq" id="WP_035890082.1">
    <property type="nucleotide sequence ID" value="NZ_JNCF01000028.1"/>
</dbReference>
<gene>
    <name evidence="13" type="primary">kup</name>
    <name evidence="16" type="ORF">EP47_00665</name>
</gene>
<feature type="transmembrane region" description="Helical" evidence="13">
    <location>
        <begin position="241"/>
        <end position="263"/>
    </location>
</feature>
<feature type="transmembrane region" description="Helical" evidence="13">
    <location>
        <begin position="135"/>
        <end position="153"/>
    </location>
</feature>
<reference evidence="16 17" key="1">
    <citation type="submission" date="2014-05" db="EMBL/GenBank/DDBJ databases">
        <authorList>
            <person name="Rizzardi K."/>
            <person name="Winiecka-Krusnell J."/>
            <person name="Ramliden M."/>
            <person name="Alm E."/>
            <person name="Andersson S."/>
            <person name="Byfors S."/>
        </authorList>
    </citation>
    <scope>NUCLEOTIDE SEQUENCE [LARGE SCALE GENOMIC DNA]</scope>
    <source>
        <strain evidence="16 17">LEGN</strain>
    </source>
</reference>
<evidence type="ECO:0000256" key="10">
    <source>
        <dbReference type="ARBA" id="ARBA00022989"/>
    </source>
</evidence>